<dbReference type="AlphaFoldDB" id="A0A7C9EVX7"/>
<reference evidence="2" key="1">
    <citation type="journal article" date="2013" name="J. Plant Res.">
        <title>Effect of fungi and light on seed germination of three Opuntia species from semiarid lands of central Mexico.</title>
        <authorList>
            <person name="Delgado-Sanchez P."/>
            <person name="Jimenez-Bremont J.F."/>
            <person name="Guerrero-Gonzalez Mde L."/>
            <person name="Flores J."/>
        </authorList>
    </citation>
    <scope>NUCLEOTIDE SEQUENCE</scope>
    <source>
        <tissue evidence="2">Cladode</tissue>
    </source>
</reference>
<feature type="region of interest" description="Disordered" evidence="1">
    <location>
        <begin position="187"/>
        <end position="211"/>
    </location>
</feature>
<dbReference type="PANTHER" id="PTHR33448">
    <property type="entry name" value="CHLOROPLAST PROTEIN HCF243-RELATED"/>
    <property type="match status" value="1"/>
</dbReference>
<dbReference type="EMBL" id="GISG01272045">
    <property type="protein sequence ID" value="MBA4676606.1"/>
    <property type="molecule type" value="Transcribed_RNA"/>
</dbReference>
<accession>A0A7C9EVX7</accession>
<organism evidence="2">
    <name type="scientific">Opuntia streptacantha</name>
    <name type="common">Prickly pear cactus</name>
    <name type="synonym">Opuntia cardona</name>
    <dbReference type="NCBI Taxonomy" id="393608"/>
    <lineage>
        <taxon>Eukaryota</taxon>
        <taxon>Viridiplantae</taxon>
        <taxon>Streptophyta</taxon>
        <taxon>Embryophyta</taxon>
        <taxon>Tracheophyta</taxon>
        <taxon>Spermatophyta</taxon>
        <taxon>Magnoliopsida</taxon>
        <taxon>eudicotyledons</taxon>
        <taxon>Gunneridae</taxon>
        <taxon>Pentapetalae</taxon>
        <taxon>Caryophyllales</taxon>
        <taxon>Cactineae</taxon>
        <taxon>Cactaceae</taxon>
        <taxon>Opuntioideae</taxon>
        <taxon>Opuntia</taxon>
    </lineage>
</organism>
<evidence type="ECO:0000313" key="2">
    <source>
        <dbReference type="EMBL" id="MBA4676606.1"/>
    </source>
</evidence>
<name>A0A7C9EVX7_OPUST</name>
<feature type="compositionally biased region" description="Acidic residues" evidence="1">
    <location>
        <begin position="190"/>
        <end position="211"/>
    </location>
</feature>
<proteinExistence type="predicted"/>
<feature type="compositionally biased region" description="Gly residues" evidence="1">
    <location>
        <begin position="9"/>
        <end position="22"/>
    </location>
</feature>
<protein>
    <submittedName>
        <fullName evidence="2">Uncharacterized protein</fullName>
    </submittedName>
</protein>
<reference evidence="2" key="2">
    <citation type="submission" date="2020-07" db="EMBL/GenBank/DDBJ databases">
        <authorList>
            <person name="Vera ALvarez R."/>
            <person name="Arias-Moreno D.M."/>
            <person name="Jimenez-Jacinto V."/>
            <person name="Jimenez-Bremont J.F."/>
            <person name="Swaminathan K."/>
            <person name="Moose S.P."/>
            <person name="Guerrero-Gonzalez M.L."/>
            <person name="Marino-Ramirez L."/>
            <person name="Landsman D."/>
            <person name="Rodriguez-Kessler M."/>
            <person name="Delgado-Sanchez P."/>
        </authorList>
    </citation>
    <scope>NUCLEOTIDE SEQUENCE</scope>
    <source>
        <tissue evidence="2">Cladode</tissue>
    </source>
</reference>
<evidence type="ECO:0000256" key="1">
    <source>
        <dbReference type="SAM" id="MobiDB-lite"/>
    </source>
</evidence>
<dbReference type="PANTHER" id="PTHR33448:SF3">
    <property type="entry name" value="OS09G0370000 PROTEIN"/>
    <property type="match status" value="1"/>
</dbReference>
<feature type="region of interest" description="Disordered" evidence="1">
    <location>
        <begin position="1"/>
        <end position="23"/>
    </location>
</feature>
<sequence length="369" mass="41196">MRGGRDSKGLGGGGGGGVGGGPPADLLVCFPSRARLALMPKPICSPVRPNSELNKRHPHLKKINTTRGRTGGGGPPSPLLWAKGKQMSGNGPDLAEPTSPKVTCAGQIKVRPRSTAANCRNWQSVMEEIERLHNSRSKHHPTSNKSKSKKSKYWGEALGFKKDIINFLTCLGNIRFDFRCFGSFPHPEITSDEEDDEEQEEEDEEDEEEMESNTVFSKWFMVLQENQDNTNQTQTDKNCDIAKQEVYEDEKDAPEAEADQVQVPPPNALLLMRCRSAPAKRSSFPRVQGGGHAINLKQSEEETISSKLGQVDEEDLEKKVKTKKKRRESLAIVMKYDVDFYNMASEVSQETWLVGDLHDALSRSRSWKR</sequence>